<keyword evidence="2" id="KW-1185">Reference proteome</keyword>
<dbReference type="EMBL" id="AWEZ01000030">
    <property type="protein sequence ID" value="ERL09306.1"/>
    <property type="molecule type" value="Genomic_DNA"/>
</dbReference>
<sequence length="261" mass="28285">MNMSEEVSERDCAMAAQLGAPDDVISSLKEGTWPSITSRENVRYAEAVEDHLSERYGEQFHASQVTLSRGALSEADSVTCTVASGPFTGETCTCTFFPDGAPQSGDAEWADTYLYVRLHGGYESAVETAAASAFSDVPQGTWTCVVGMDDRPYPEVMNDARNQGQRVTLAADASLTEAGPYLGGHVWAYLSPDSTLSEEEYERHVNAMVASLEELGLNIHWEAYKVTQPLGDAGFTGEWARNAVQAGQYTWQLTGDLSGVR</sequence>
<evidence type="ECO:0000313" key="1">
    <source>
        <dbReference type="EMBL" id="ERL09306.1"/>
    </source>
</evidence>
<organism evidence="1 2">
    <name type="scientific">Olsenella profusa F0195</name>
    <dbReference type="NCBI Taxonomy" id="1125712"/>
    <lineage>
        <taxon>Bacteria</taxon>
        <taxon>Bacillati</taxon>
        <taxon>Actinomycetota</taxon>
        <taxon>Coriobacteriia</taxon>
        <taxon>Coriobacteriales</taxon>
        <taxon>Atopobiaceae</taxon>
        <taxon>Olsenella</taxon>
    </lineage>
</organism>
<dbReference type="eggNOG" id="ENOG502ZMNY">
    <property type="taxonomic scope" value="Bacteria"/>
</dbReference>
<gene>
    <name evidence="1" type="ORF">HMPREF1316_1845</name>
</gene>
<accession>U2V9P4</accession>
<dbReference type="Proteomes" id="UP000016638">
    <property type="component" value="Unassembled WGS sequence"/>
</dbReference>
<evidence type="ECO:0000313" key="2">
    <source>
        <dbReference type="Proteomes" id="UP000016638"/>
    </source>
</evidence>
<comment type="caution">
    <text evidence="1">The sequence shown here is derived from an EMBL/GenBank/DDBJ whole genome shotgun (WGS) entry which is preliminary data.</text>
</comment>
<dbReference type="PATRIC" id="fig|1125712.3.peg.786"/>
<proteinExistence type="predicted"/>
<protein>
    <submittedName>
        <fullName evidence="1">Uncharacterized protein</fullName>
    </submittedName>
</protein>
<reference evidence="1 2" key="1">
    <citation type="submission" date="2013-08" db="EMBL/GenBank/DDBJ databases">
        <authorList>
            <person name="Durkin A.S."/>
            <person name="Haft D.R."/>
            <person name="McCorrison J."/>
            <person name="Torralba M."/>
            <person name="Gillis M."/>
            <person name="Haft D.H."/>
            <person name="Methe B."/>
            <person name="Sutton G."/>
            <person name="Nelson K.E."/>
        </authorList>
    </citation>
    <scope>NUCLEOTIDE SEQUENCE [LARGE SCALE GENOMIC DNA]</scope>
    <source>
        <strain evidence="1 2">F0195</strain>
    </source>
</reference>
<dbReference type="STRING" id="1125712.HMPREF1316_1845"/>
<name>U2V9P4_9ACTN</name>
<dbReference type="AlphaFoldDB" id="U2V9P4"/>